<reference evidence="1" key="1">
    <citation type="submission" date="2020-08" db="EMBL/GenBank/DDBJ databases">
        <title>Plant Genome Project.</title>
        <authorList>
            <person name="Zhang R.-G."/>
        </authorList>
    </citation>
    <scope>NUCLEOTIDE SEQUENCE</scope>
    <source>
        <strain evidence="1">WSP0</strain>
        <tissue evidence="1">Leaf</tissue>
    </source>
</reference>
<comment type="caution">
    <text evidence="1">The sequence shown here is derived from an EMBL/GenBank/DDBJ whole genome shotgun (WGS) entry which is preliminary data.</text>
</comment>
<proteinExistence type="predicted"/>
<evidence type="ECO:0000313" key="2">
    <source>
        <dbReference type="Proteomes" id="UP000823749"/>
    </source>
</evidence>
<name>A0AAV6LL89_9ERIC</name>
<protein>
    <submittedName>
        <fullName evidence="1">Uncharacterized protein</fullName>
    </submittedName>
</protein>
<dbReference type="EMBL" id="JACTNZ010000001">
    <property type="protein sequence ID" value="KAG5565930.1"/>
    <property type="molecule type" value="Genomic_DNA"/>
</dbReference>
<keyword evidence="2" id="KW-1185">Reference proteome</keyword>
<dbReference type="AlphaFoldDB" id="A0AAV6LL89"/>
<organism evidence="1 2">
    <name type="scientific">Rhododendron griersonianum</name>
    <dbReference type="NCBI Taxonomy" id="479676"/>
    <lineage>
        <taxon>Eukaryota</taxon>
        <taxon>Viridiplantae</taxon>
        <taxon>Streptophyta</taxon>
        <taxon>Embryophyta</taxon>
        <taxon>Tracheophyta</taxon>
        <taxon>Spermatophyta</taxon>
        <taxon>Magnoliopsida</taxon>
        <taxon>eudicotyledons</taxon>
        <taxon>Gunneridae</taxon>
        <taxon>Pentapetalae</taxon>
        <taxon>asterids</taxon>
        <taxon>Ericales</taxon>
        <taxon>Ericaceae</taxon>
        <taxon>Ericoideae</taxon>
        <taxon>Rhodoreae</taxon>
        <taxon>Rhododendron</taxon>
    </lineage>
</organism>
<sequence>MGTLIRTTGLGYLPSGGSKVKKGERLEDYFIKEKAKQVYQGQPEPFWDKETNTMLPGFEIFANNVWSESEEEFEAAEERGKPTDWIEVFDMGNLAILFEENRPMGTVTEAEVLMLGQEALEDPTSLIMDAARDYKN</sequence>
<accession>A0AAV6LL89</accession>
<evidence type="ECO:0000313" key="1">
    <source>
        <dbReference type="EMBL" id="KAG5565930.1"/>
    </source>
</evidence>
<gene>
    <name evidence="1" type="ORF">RHGRI_001751</name>
</gene>
<dbReference type="Proteomes" id="UP000823749">
    <property type="component" value="Chromosome 1"/>
</dbReference>